<comment type="caution">
    <text evidence="3">The sequence shown here is derived from an EMBL/GenBank/DDBJ whole genome shotgun (WGS) entry which is preliminary data.</text>
</comment>
<gene>
    <name evidence="3" type="ORF">VIBNISOn1_920041</name>
</gene>
<dbReference type="Proteomes" id="UP000018211">
    <property type="component" value="Unassembled WGS sequence"/>
</dbReference>
<name>A0AAV2VZP1_9VIBR</name>
<keyword evidence="2" id="KW-0472">Membrane</keyword>
<feature type="transmembrane region" description="Helical" evidence="2">
    <location>
        <begin position="42"/>
        <end position="65"/>
    </location>
</feature>
<evidence type="ECO:0000313" key="4">
    <source>
        <dbReference type="Proteomes" id="UP000018211"/>
    </source>
</evidence>
<dbReference type="AlphaFoldDB" id="A0AAV2VZP1"/>
<keyword evidence="2" id="KW-1133">Transmembrane helix</keyword>
<proteinExistence type="predicted"/>
<sequence>MLSFESSHQVKINQEPKSRNFTRGVKRNRLGDRMIDKNAVGFIPFLMECLISFSYAILLNALIVVKNINV</sequence>
<protein>
    <submittedName>
        <fullName evidence="3">Uncharacterized protein</fullName>
    </submittedName>
</protein>
<dbReference type="EMBL" id="CAOF01000189">
    <property type="protein sequence ID" value="CCO49906.1"/>
    <property type="molecule type" value="Genomic_DNA"/>
</dbReference>
<organism evidence="3 4">
    <name type="scientific">Vibrio nigripulchritudo SOn1</name>
    <dbReference type="NCBI Taxonomy" id="1238450"/>
    <lineage>
        <taxon>Bacteria</taxon>
        <taxon>Pseudomonadati</taxon>
        <taxon>Pseudomonadota</taxon>
        <taxon>Gammaproteobacteria</taxon>
        <taxon>Vibrionales</taxon>
        <taxon>Vibrionaceae</taxon>
        <taxon>Vibrio</taxon>
    </lineage>
</organism>
<feature type="region of interest" description="Disordered" evidence="1">
    <location>
        <begin position="1"/>
        <end position="23"/>
    </location>
</feature>
<evidence type="ECO:0000256" key="1">
    <source>
        <dbReference type="SAM" id="MobiDB-lite"/>
    </source>
</evidence>
<evidence type="ECO:0000313" key="3">
    <source>
        <dbReference type="EMBL" id="CCO49906.1"/>
    </source>
</evidence>
<keyword evidence="2" id="KW-0812">Transmembrane</keyword>
<evidence type="ECO:0000256" key="2">
    <source>
        <dbReference type="SAM" id="Phobius"/>
    </source>
</evidence>
<feature type="compositionally biased region" description="Polar residues" evidence="1">
    <location>
        <begin position="1"/>
        <end position="12"/>
    </location>
</feature>
<accession>A0AAV2VZP1</accession>
<reference evidence="3 4" key="1">
    <citation type="journal article" date="2013" name="ISME J.">
        <title>Comparative genomics of pathogenic lineages of Vibrio nigripulchritudo identifies virulence-associated traits.</title>
        <authorList>
            <person name="Goudenege D."/>
            <person name="Labreuche Y."/>
            <person name="Krin E."/>
            <person name="Ansquer D."/>
            <person name="Mangenot S."/>
            <person name="Calteau A."/>
            <person name="Medigue C."/>
            <person name="Mazel D."/>
            <person name="Polz M.F."/>
            <person name="Le Roux F."/>
        </authorList>
    </citation>
    <scope>NUCLEOTIDE SEQUENCE [LARGE SCALE GENOMIC DNA]</scope>
    <source>
        <strain evidence="3 4">SOn1</strain>
    </source>
</reference>